<evidence type="ECO:0000256" key="2">
    <source>
        <dbReference type="ARBA" id="ARBA00023015"/>
    </source>
</evidence>
<gene>
    <name evidence="5" type="ORF">FYJ30_12015</name>
</gene>
<keyword evidence="2" id="KW-0805">Transcription regulation</keyword>
<dbReference type="Gene3D" id="1.10.1740.10">
    <property type="match status" value="1"/>
</dbReference>
<dbReference type="InterPro" id="IPR014327">
    <property type="entry name" value="RNA_pol_sigma70_bacteroid"/>
</dbReference>
<dbReference type="AlphaFoldDB" id="A0A7K0JGI5"/>
<dbReference type="Gene3D" id="1.10.10.10">
    <property type="entry name" value="Winged helix-like DNA-binding domain superfamily/Winged helix DNA-binding domain"/>
    <property type="match status" value="1"/>
</dbReference>
<dbReference type="GO" id="GO:0003677">
    <property type="term" value="F:DNA binding"/>
    <property type="evidence" value="ECO:0007669"/>
    <property type="project" value="InterPro"/>
</dbReference>
<dbReference type="PANTHER" id="PTHR43133">
    <property type="entry name" value="RNA POLYMERASE ECF-TYPE SIGMA FACTO"/>
    <property type="match status" value="1"/>
</dbReference>
<accession>A0A7K0JGI5</accession>
<comment type="similarity">
    <text evidence="1">Belongs to the sigma-70 factor family. ECF subfamily.</text>
</comment>
<reference evidence="5 6" key="1">
    <citation type="submission" date="2019-09" db="EMBL/GenBank/DDBJ databases">
        <title>In-depth cultivation of the pig gut microbiome towards novel bacterial diversity and tailored functional studies.</title>
        <authorList>
            <person name="Wylensek D."/>
            <person name="Hitch T.C.A."/>
            <person name="Clavel T."/>
        </authorList>
    </citation>
    <scope>NUCLEOTIDE SEQUENCE [LARGE SCALE GENOMIC DNA]</scope>
    <source>
        <strain evidence="5 6">WCA-389-WT-3C</strain>
    </source>
</reference>
<name>A0A7K0JGI5_PHOVU</name>
<proteinExistence type="inferred from homology"/>
<dbReference type="InterPro" id="IPR036388">
    <property type="entry name" value="WH-like_DNA-bd_sf"/>
</dbReference>
<dbReference type="InterPro" id="IPR013249">
    <property type="entry name" value="RNA_pol_sigma70_r4_t2"/>
</dbReference>
<keyword evidence="4" id="KW-0804">Transcription</keyword>
<sequence>MKLSETMLVRQLQEGNESAYKYLYEHHYVVLCHIAENYVKDRFIAETIVGDVIFHIWEIRESLVITENLRKYLICSVRNRCLNYLKAESYKKEAALSLFADVELFDNILVDDSHPLGILLEHELEDKIQEVVTRLPKDCQRVFVKSRFENKSYEEISLELNISVNTVKYHIKNALAFLNKHLSEYLISFFYFFLIQN</sequence>
<protein>
    <submittedName>
        <fullName evidence="5">RNA polymerase sigma-70 factor</fullName>
    </submittedName>
</protein>
<dbReference type="InterPro" id="IPR007627">
    <property type="entry name" value="RNA_pol_sigma70_r2"/>
</dbReference>
<dbReference type="GO" id="GO:0016987">
    <property type="term" value="F:sigma factor activity"/>
    <property type="evidence" value="ECO:0007669"/>
    <property type="project" value="UniProtKB-KW"/>
</dbReference>
<dbReference type="InterPro" id="IPR013325">
    <property type="entry name" value="RNA_pol_sigma_r2"/>
</dbReference>
<dbReference type="InterPro" id="IPR039425">
    <property type="entry name" value="RNA_pol_sigma-70-like"/>
</dbReference>
<dbReference type="GO" id="GO:0006352">
    <property type="term" value="P:DNA-templated transcription initiation"/>
    <property type="evidence" value="ECO:0007669"/>
    <property type="project" value="InterPro"/>
</dbReference>
<dbReference type="InterPro" id="IPR014284">
    <property type="entry name" value="RNA_pol_sigma-70_dom"/>
</dbReference>
<keyword evidence="3" id="KW-0731">Sigma factor</keyword>
<dbReference type="InterPro" id="IPR013324">
    <property type="entry name" value="RNA_pol_sigma_r3/r4-like"/>
</dbReference>
<organism evidence="5 6">
    <name type="scientific">Phocaeicola vulgatus</name>
    <name type="common">Bacteroides vulgatus</name>
    <dbReference type="NCBI Taxonomy" id="821"/>
    <lineage>
        <taxon>Bacteria</taxon>
        <taxon>Pseudomonadati</taxon>
        <taxon>Bacteroidota</taxon>
        <taxon>Bacteroidia</taxon>
        <taxon>Bacteroidales</taxon>
        <taxon>Bacteroidaceae</taxon>
        <taxon>Phocaeicola</taxon>
    </lineage>
</organism>
<comment type="caution">
    <text evidence="5">The sequence shown here is derived from an EMBL/GenBank/DDBJ whole genome shotgun (WGS) entry which is preliminary data.</text>
</comment>
<dbReference type="NCBIfam" id="TIGR02937">
    <property type="entry name" value="sigma70-ECF"/>
    <property type="match status" value="1"/>
</dbReference>
<dbReference type="PANTHER" id="PTHR43133:SF46">
    <property type="entry name" value="RNA POLYMERASE SIGMA-70 FACTOR ECF SUBFAMILY"/>
    <property type="match status" value="1"/>
</dbReference>
<dbReference type="RefSeq" id="WP_154577460.1">
    <property type="nucleotide sequence ID" value="NZ_DAWEEQ010000071.1"/>
</dbReference>
<dbReference type="EMBL" id="VULU01000021">
    <property type="protein sequence ID" value="MSS49000.1"/>
    <property type="molecule type" value="Genomic_DNA"/>
</dbReference>
<evidence type="ECO:0000313" key="6">
    <source>
        <dbReference type="Proteomes" id="UP000460950"/>
    </source>
</evidence>
<dbReference type="SUPFAM" id="SSF88659">
    <property type="entry name" value="Sigma3 and sigma4 domains of RNA polymerase sigma factors"/>
    <property type="match status" value="1"/>
</dbReference>
<dbReference type="SUPFAM" id="SSF88946">
    <property type="entry name" value="Sigma2 domain of RNA polymerase sigma factors"/>
    <property type="match status" value="1"/>
</dbReference>
<evidence type="ECO:0000256" key="3">
    <source>
        <dbReference type="ARBA" id="ARBA00023082"/>
    </source>
</evidence>
<dbReference type="Pfam" id="PF08281">
    <property type="entry name" value="Sigma70_r4_2"/>
    <property type="match status" value="1"/>
</dbReference>
<evidence type="ECO:0000256" key="1">
    <source>
        <dbReference type="ARBA" id="ARBA00010641"/>
    </source>
</evidence>
<dbReference type="Proteomes" id="UP000460950">
    <property type="component" value="Unassembled WGS sequence"/>
</dbReference>
<evidence type="ECO:0000256" key="4">
    <source>
        <dbReference type="ARBA" id="ARBA00023163"/>
    </source>
</evidence>
<evidence type="ECO:0000313" key="5">
    <source>
        <dbReference type="EMBL" id="MSS49000.1"/>
    </source>
</evidence>
<dbReference type="Pfam" id="PF04542">
    <property type="entry name" value="Sigma70_r2"/>
    <property type="match status" value="1"/>
</dbReference>
<dbReference type="NCBIfam" id="TIGR02985">
    <property type="entry name" value="Sig70_bacteroi1"/>
    <property type="match status" value="1"/>
</dbReference>